<dbReference type="SUPFAM" id="SSF48230">
    <property type="entry name" value="Chondroitin AC/alginate lyase"/>
    <property type="match status" value="1"/>
</dbReference>
<dbReference type="RefSeq" id="WP_305005736.1">
    <property type="nucleotide sequence ID" value="NZ_JAUQSY010000003.1"/>
</dbReference>
<reference evidence="6" key="1">
    <citation type="submission" date="2023-07" db="EMBL/GenBank/DDBJ databases">
        <authorList>
            <person name="Kim M.K."/>
        </authorList>
    </citation>
    <scope>NUCLEOTIDE SEQUENCE</scope>
    <source>
        <strain evidence="6">ASUV-10-1</strain>
    </source>
</reference>
<accession>A0ABT9B772</accession>
<comment type="caution">
    <text evidence="6">The sequence shown here is derived from an EMBL/GenBank/DDBJ whole genome shotgun (WGS) entry which is preliminary data.</text>
</comment>
<dbReference type="Pfam" id="PF07940">
    <property type="entry name" value="Hepar_II_III_C"/>
    <property type="match status" value="1"/>
</dbReference>
<keyword evidence="7" id="KW-1185">Reference proteome</keyword>
<protein>
    <submittedName>
        <fullName evidence="6">Heparinase II/III family protein</fullName>
    </submittedName>
</protein>
<dbReference type="InterPro" id="IPR012480">
    <property type="entry name" value="Hepar_II_III_C"/>
</dbReference>
<evidence type="ECO:0000256" key="1">
    <source>
        <dbReference type="ARBA" id="ARBA00004418"/>
    </source>
</evidence>
<evidence type="ECO:0000256" key="4">
    <source>
        <dbReference type="ARBA" id="ARBA00023239"/>
    </source>
</evidence>
<feature type="domain" description="Heparinase II/III-like C-terminal" evidence="5">
    <location>
        <begin position="397"/>
        <end position="553"/>
    </location>
</feature>
<dbReference type="Gene3D" id="1.50.10.100">
    <property type="entry name" value="Chondroitin AC/alginate lyase"/>
    <property type="match status" value="1"/>
</dbReference>
<evidence type="ECO:0000256" key="3">
    <source>
        <dbReference type="ARBA" id="ARBA00022764"/>
    </source>
</evidence>
<dbReference type="Gene3D" id="2.60.40.10">
    <property type="entry name" value="Immunoglobulins"/>
    <property type="match status" value="1"/>
</dbReference>
<dbReference type="InterPro" id="IPR008929">
    <property type="entry name" value="Chondroitin_lyas"/>
</dbReference>
<keyword evidence="3" id="KW-0574">Periplasm</keyword>
<organism evidence="6 7">
    <name type="scientific">Hymenobacter aranciens</name>
    <dbReference type="NCBI Taxonomy" id="3063996"/>
    <lineage>
        <taxon>Bacteria</taxon>
        <taxon>Pseudomonadati</taxon>
        <taxon>Bacteroidota</taxon>
        <taxon>Cytophagia</taxon>
        <taxon>Cytophagales</taxon>
        <taxon>Hymenobacteraceae</taxon>
        <taxon>Hymenobacter</taxon>
    </lineage>
</organism>
<dbReference type="Gene3D" id="2.70.98.70">
    <property type="match status" value="1"/>
</dbReference>
<sequence length="980" mass="103568">MLAGRAAGQEGSWQPAGAAVGYPRTLLTAAELPAVRAALAAPVAANLYAGLYAETAAAPPTDNSSTSGRRARATFAKNAAFVALLNRRPAAGGAPETLPPAERDSLRARVTRLLATLNPQVEPFITPPATSSYDQWQWRSKELMDYLTAYDLLRGAGAPAEALAAGQARLQAFAGNLQRAATAPYLNISSFTFFGQIKNNHALMTAAALGLAAVVLNETGSADAAQQPQAWLNTGLYHLDNVLWEDARRQSDPAAVAGYAEGPYYFKYAFLNCLPFFRALGNFLPDTTLSCTVGATTRRIRHPFHDPRYDRLYEWITTIMMPDGRFPALEDSYIDMGMPELALTGKSQYLRPLALSKLETSQLNTLTRQLRDLTVDMRAAYLAANLPPGPPASPALLTALPASGNLVFRSGADSLATYLHLYGKSGAAQANAGGHSQADASSFVLHAYGQLLALDPGYLSYASRGTVGQAPNHNLVLVDGAGPAIGTAGSANDAPATVQALAHTPGLAYGEVQTTYQGTQLSRRALAVRGQYFVLHDVLTAPTAHAYTWQLHGYGTADAPTAATGHFTPRFEQEEGLWQKNGVSLLAHVATPADSLGRTTFAAAARPHELTYNTPENHTALLVERQGEAQTQFLAALYPFVGAAPHIRSHRLAGAAGLAVRSATHHDMLLAQSANTLLTVSDSLLTAPLRTDGRLLLYSITTAGEFAQLFMEQGTVLRHGEHPVARAAERVTLGWERRTATQYAGYVSGATTLTLALPQTPESVAGPAVSSFAYDAATHQLALVLTAATSFTITTLPAGALPVTLTQLTARRQPGRVLLSWQTASESQNRGFEIQRATGPAQEFGRLGFVAGAGTVARPSAYTFADAQPPAATAYYRLRQLDANGAASYSPVVAVGPTPAAAPLLRAWPIPASKVLHVEYAGAATVGQLCLLNSLGQVVRQQPLVAQGQLELSGLAPGVYQLRARGGASQPAAVRVVVAP</sequence>
<proteinExistence type="predicted"/>
<dbReference type="EMBL" id="JAUQSY010000003">
    <property type="protein sequence ID" value="MDO7874125.1"/>
    <property type="molecule type" value="Genomic_DNA"/>
</dbReference>
<dbReference type="Proteomes" id="UP001176429">
    <property type="component" value="Unassembled WGS sequence"/>
</dbReference>
<evidence type="ECO:0000313" key="7">
    <source>
        <dbReference type="Proteomes" id="UP001176429"/>
    </source>
</evidence>
<evidence type="ECO:0000259" key="5">
    <source>
        <dbReference type="Pfam" id="PF07940"/>
    </source>
</evidence>
<dbReference type="InterPro" id="IPR013783">
    <property type="entry name" value="Ig-like_fold"/>
</dbReference>
<gene>
    <name evidence="6" type="ORF">Q5H93_05220</name>
</gene>
<keyword evidence="4" id="KW-0456">Lyase</keyword>
<keyword evidence="2" id="KW-0732">Signal</keyword>
<dbReference type="PANTHER" id="PTHR39210">
    <property type="entry name" value="HEPARIN-SULFATE LYASE"/>
    <property type="match status" value="1"/>
</dbReference>
<comment type="subcellular location">
    <subcellularLocation>
        <location evidence="1">Periplasm</location>
    </subcellularLocation>
</comment>
<name>A0ABT9B772_9BACT</name>
<evidence type="ECO:0000256" key="2">
    <source>
        <dbReference type="ARBA" id="ARBA00022729"/>
    </source>
</evidence>
<evidence type="ECO:0000313" key="6">
    <source>
        <dbReference type="EMBL" id="MDO7874125.1"/>
    </source>
</evidence>
<dbReference type="PANTHER" id="PTHR39210:SF1">
    <property type="entry name" value="HEPARIN-SULFATE LYASE"/>
    <property type="match status" value="1"/>
</dbReference>